<dbReference type="EMBL" id="JABSTR010000005">
    <property type="protein sequence ID" value="KAH9370914.1"/>
    <property type="molecule type" value="Genomic_DNA"/>
</dbReference>
<dbReference type="OMA" id="GRGWCKH"/>
<protein>
    <recommendedName>
        <fullName evidence="8">TROVE domain-containing protein</fullName>
    </recommendedName>
</protein>
<comment type="subcellular location">
    <subcellularLocation>
        <location evidence="1">Cytoplasm</location>
    </subcellularLocation>
</comment>
<dbReference type="Gene3D" id="3.40.50.410">
    <property type="entry name" value="von Willebrand factor, type A domain"/>
    <property type="match status" value="1"/>
</dbReference>
<evidence type="ECO:0000256" key="2">
    <source>
        <dbReference type="ARBA" id="ARBA00007814"/>
    </source>
</evidence>
<dbReference type="VEuPathDB" id="VectorBase:HLOH_059624"/>
<dbReference type="InterPro" id="IPR036465">
    <property type="entry name" value="vWFA_dom_sf"/>
</dbReference>
<dbReference type="Pfam" id="PF25045">
    <property type="entry name" value="vWA_Ro60"/>
    <property type="match status" value="1"/>
</dbReference>
<keyword evidence="4" id="KW-0479">Metal-binding</keyword>
<evidence type="ECO:0000313" key="10">
    <source>
        <dbReference type="Proteomes" id="UP000821853"/>
    </source>
</evidence>
<evidence type="ECO:0000256" key="1">
    <source>
        <dbReference type="ARBA" id="ARBA00004496"/>
    </source>
</evidence>
<dbReference type="Proteomes" id="UP000821853">
    <property type="component" value="Chromosome 3"/>
</dbReference>
<reference evidence="9 10" key="1">
    <citation type="journal article" date="2020" name="Cell">
        <title>Large-Scale Comparative Analyses of Tick Genomes Elucidate Their Genetic Diversity and Vector Capacities.</title>
        <authorList>
            <consortium name="Tick Genome and Microbiome Consortium (TIGMIC)"/>
            <person name="Jia N."/>
            <person name="Wang J."/>
            <person name="Shi W."/>
            <person name="Du L."/>
            <person name="Sun Y."/>
            <person name="Zhan W."/>
            <person name="Jiang J.F."/>
            <person name="Wang Q."/>
            <person name="Zhang B."/>
            <person name="Ji P."/>
            <person name="Bell-Sakyi L."/>
            <person name="Cui X.M."/>
            <person name="Yuan T.T."/>
            <person name="Jiang B.G."/>
            <person name="Yang W.F."/>
            <person name="Lam T.T."/>
            <person name="Chang Q.C."/>
            <person name="Ding S.J."/>
            <person name="Wang X.J."/>
            <person name="Zhu J.G."/>
            <person name="Ruan X.D."/>
            <person name="Zhao L."/>
            <person name="Wei J.T."/>
            <person name="Ye R.Z."/>
            <person name="Que T.C."/>
            <person name="Du C.H."/>
            <person name="Zhou Y.H."/>
            <person name="Cheng J.X."/>
            <person name="Dai P.F."/>
            <person name="Guo W.B."/>
            <person name="Han X.H."/>
            <person name="Huang E.J."/>
            <person name="Li L.F."/>
            <person name="Wei W."/>
            <person name="Gao Y.C."/>
            <person name="Liu J.Z."/>
            <person name="Shao H.Z."/>
            <person name="Wang X."/>
            <person name="Wang C.C."/>
            <person name="Yang T.C."/>
            <person name="Huo Q.B."/>
            <person name="Li W."/>
            <person name="Chen H.Y."/>
            <person name="Chen S.E."/>
            <person name="Zhou L.G."/>
            <person name="Ni X.B."/>
            <person name="Tian J.H."/>
            <person name="Sheng Y."/>
            <person name="Liu T."/>
            <person name="Pan Y.S."/>
            <person name="Xia L.Y."/>
            <person name="Li J."/>
            <person name="Zhao F."/>
            <person name="Cao W.C."/>
        </authorList>
    </citation>
    <scope>NUCLEOTIDE SEQUENCE [LARGE SCALE GENOMIC DNA]</scope>
    <source>
        <strain evidence="9">HaeL-2018</strain>
    </source>
</reference>
<feature type="region of interest" description="Disordered" evidence="7">
    <location>
        <begin position="323"/>
        <end position="350"/>
    </location>
</feature>
<dbReference type="PANTHER" id="PTHR14202">
    <property type="entry name" value="60 KDA RIBONUCLEOPROTEIN SSA/RO"/>
    <property type="match status" value="1"/>
</dbReference>
<comment type="caution">
    <text evidence="9">The sequence shown here is derived from an EMBL/GenBank/DDBJ whole genome shotgun (WGS) entry which is preliminary data.</text>
</comment>
<dbReference type="InterPro" id="IPR056800">
    <property type="entry name" value="vWA_Ro60"/>
</dbReference>
<keyword evidence="6" id="KW-0687">Ribonucleoprotein</keyword>
<gene>
    <name evidence="9" type="ORF">HPB48_011792</name>
</gene>
<dbReference type="SUPFAM" id="SSF53300">
    <property type="entry name" value="vWA-like"/>
    <property type="match status" value="1"/>
</dbReference>
<proteinExistence type="inferred from homology"/>
<comment type="similarity">
    <text evidence="2">Belongs to the Ro 60 kDa family.</text>
</comment>
<dbReference type="GO" id="GO:0046872">
    <property type="term" value="F:metal ion binding"/>
    <property type="evidence" value="ECO:0007669"/>
    <property type="project" value="UniProtKB-KW"/>
</dbReference>
<dbReference type="InterPro" id="IPR008858">
    <property type="entry name" value="TROVE_dom"/>
</dbReference>
<accession>A0A9J6G5X7</accession>
<dbReference type="PROSITE" id="PS50988">
    <property type="entry name" value="TROVE"/>
    <property type="match status" value="1"/>
</dbReference>
<sequence>MGEQEDATALVRLRRFLRTGLEGGRYQAGGAAAAGATKFSSESAPTVHALLQEGRGLEVVKELVKLSESPAGGRPSLVCLEALAYTLALCAASDHRPTKKAAYAAFPQVCGCPVQLFAVTRYLEAVSEGTGWGRAHRRAVAHWYTEEAVAGGGARQLAARATRVVRRHRWTHADLLRLAHVRPPQHRPGVALVLCYLSRGLPAATKMLEALEEKEGGGRQAEPRPSRSRGDSTETHVRTHTRRVKDEKLEKSEKQIKPGGVWLGLLRRLPLDQLAEHIPRLARGGMLHRSPLVGALVERLRAAAECSPPPLGPLDTYALSKSLESGHQKQQQGGASGGKHHHHHQHRSAQQLAEVLAALHQHSFKAVSPSGKRYLVAVDVRGPMAHGRALGLGGAVTPAEASALVLQALLKTGDPVTAVAFSARGLTTLAVDAETSLADISRRMRETPMGPVDVSLPLRWAKEEGRPYDVVLVCTDNQTQGWASHPAQALKEYREACKLPQARFVVCAMCSRGFSLAAPDEMGMLDIAGCDGNTLQLIQDFARGDF</sequence>
<evidence type="ECO:0000256" key="5">
    <source>
        <dbReference type="ARBA" id="ARBA00022884"/>
    </source>
</evidence>
<dbReference type="GO" id="GO:0005737">
    <property type="term" value="C:cytoplasm"/>
    <property type="evidence" value="ECO:0007669"/>
    <property type="project" value="UniProtKB-SubCell"/>
</dbReference>
<dbReference type="AlphaFoldDB" id="A0A9J6G5X7"/>
<evidence type="ECO:0000259" key="8">
    <source>
        <dbReference type="PROSITE" id="PS50988"/>
    </source>
</evidence>
<organism evidence="9 10">
    <name type="scientific">Haemaphysalis longicornis</name>
    <name type="common">Bush tick</name>
    <dbReference type="NCBI Taxonomy" id="44386"/>
    <lineage>
        <taxon>Eukaryota</taxon>
        <taxon>Metazoa</taxon>
        <taxon>Ecdysozoa</taxon>
        <taxon>Arthropoda</taxon>
        <taxon>Chelicerata</taxon>
        <taxon>Arachnida</taxon>
        <taxon>Acari</taxon>
        <taxon>Parasitiformes</taxon>
        <taxon>Ixodida</taxon>
        <taxon>Ixodoidea</taxon>
        <taxon>Ixodidae</taxon>
        <taxon>Haemaphysalinae</taxon>
        <taxon>Haemaphysalis</taxon>
    </lineage>
</organism>
<dbReference type="OrthoDB" id="6098064at2759"/>
<dbReference type="PANTHER" id="PTHR14202:SF0">
    <property type="entry name" value="RNA-BINDING PROTEIN RO60"/>
    <property type="match status" value="1"/>
</dbReference>
<dbReference type="InterPro" id="IPR037214">
    <property type="entry name" value="TROVE_dom_sf"/>
</dbReference>
<evidence type="ECO:0000313" key="9">
    <source>
        <dbReference type="EMBL" id="KAH9370914.1"/>
    </source>
</evidence>
<keyword evidence="3" id="KW-0963">Cytoplasm</keyword>
<dbReference type="SUPFAM" id="SSF140864">
    <property type="entry name" value="TROVE domain-like"/>
    <property type="match status" value="1"/>
</dbReference>
<dbReference type="GO" id="GO:1990904">
    <property type="term" value="C:ribonucleoprotein complex"/>
    <property type="evidence" value="ECO:0007669"/>
    <property type="project" value="UniProtKB-KW"/>
</dbReference>
<keyword evidence="5" id="KW-0694">RNA-binding</keyword>
<feature type="compositionally biased region" description="Basic residues" evidence="7">
    <location>
        <begin position="338"/>
        <end position="347"/>
    </location>
</feature>
<evidence type="ECO:0000256" key="7">
    <source>
        <dbReference type="SAM" id="MobiDB-lite"/>
    </source>
</evidence>
<evidence type="ECO:0000256" key="4">
    <source>
        <dbReference type="ARBA" id="ARBA00022723"/>
    </source>
</evidence>
<name>A0A9J6G5X7_HAELO</name>
<feature type="compositionally biased region" description="Basic and acidic residues" evidence="7">
    <location>
        <begin position="212"/>
        <end position="237"/>
    </location>
</feature>
<dbReference type="GO" id="GO:0003723">
    <property type="term" value="F:RNA binding"/>
    <property type="evidence" value="ECO:0007669"/>
    <property type="project" value="UniProtKB-KW"/>
</dbReference>
<evidence type="ECO:0000256" key="6">
    <source>
        <dbReference type="ARBA" id="ARBA00023274"/>
    </source>
</evidence>
<feature type="domain" description="TROVE" evidence="8">
    <location>
        <begin position="1"/>
        <end position="372"/>
    </location>
</feature>
<feature type="region of interest" description="Disordered" evidence="7">
    <location>
        <begin position="212"/>
        <end position="252"/>
    </location>
</feature>
<keyword evidence="10" id="KW-1185">Reference proteome</keyword>
<dbReference type="InterPro" id="IPR040322">
    <property type="entry name" value="TROVE2"/>
</dbReference>
<evidence type="ECO:0000256" key="3">
    <source>
        <dbReference type="ARBA" id="ARBA00022490"/>
    </source>
</evidence>